<evidence type="ECO:0000313" key="3">
    <source>
        <dbReference type="EMBL" id="HIU57922.1"/>
    </source>
</evidence>
<evidence type="ECO:0000256" key="1">
    <source>
        <dbReference type="ARBA" id="ARBA00008007"/>
    </source>
</evidence>
<sequence length="224" mass="24727">MKLFRRSLLCCLCGERIKQGSERFSYGTTCLCGGCFESLEKTSDNSLFEGRHELDFVSAPFYYTDAYRNIFLSFKFGGNMAQGHIIGMAAREYFSRMEVLREYDCMIPVPLTAAGERKRGFNQALVLARYFSEGTGVPILNGLFRGVEKVPQSSLSGPERRKNIAGAFSVCGDVSGKSVLVADDLFTTGSTMRECAKVLREAGAVRVGGVTAAYVMHPHREYNG</sequence>
<dbReference type="PANTHER" id="PTHR47505">
    <property type="entry name" value="DNA UTILIZATION PROTEIN YHGH"/>
    <property type="match status" value="1"/>
</dbReference>
<dbReference type="EMBL" id="DVNB01000090">
    <property type="protein sequence ID" value="HIU57922.1"/>
    <property type="molecule type" value="Genomic_DNA"/>
</dbReference>
<dbReference type="CDD" id="cd06223">
    <property type="entry name" value="PRTases_typeI"/>
    <property type="match status" value="1"/>
</dbReference>
<dbReference type="InterPro" id="IPR000836">
    <property type="entry name" value="PRTase_dom"/>
</dbReference>
<organism evidence="3 4">
    <name type="scientific">Candidatus Ornithomonoglobus merdipullorum</name>
    <dbReference type="NCBI Taxonomy" id="2840895"/>
    <lineage>
        <taxon>Bacteria</taxon>
        <taxon>Bacillati</taxon>
        <taxon>Bacillota</taxon>
        <taxon>Clostridia</taxon>
        <taxon>Candidatus Ornithomonoglobus</taxon>
    </lineage>
</organism>
<reference evidence="3" key="1">
    <citation type="submission" date="2020-10" db="EMBL/GenBank/DDBJ databases">
        <authorList>
            <person name="Gilroy R."/>
        </authorList>
    </citation>
    <scope>NUCLEOTIDE SEQUENCE</scope>
    <source>
        <strain evidence="3">USAMLcec3-3695</strain>
    </source>
</reference>
<name>A0A9D1SFM7_9FIRM</name>
<feature type="domain" description="Phosphoribosyltransferase" evidence="2">
    <location>
        <begin position="160"/>
        <end position="217"/>
    </location>
</feature>
<accession>A0A9D1SFM7</accession>
<gene>
    <name evidence="3" type="ORF">IAA61_08980</name>
</gene>
<dbReference type="Gene3D" id="3.40.50.2020">
    <property type="match status" value="1"/>
</dbReference>
<dbReference type="PANTHER" id="PTHR47505:SF1">
    <property type="entry name" value="DNA UTILIZATION PROTEIN YHGH"/>
    <property type="match status" value="1"/>
</dbReference>
<dbReference type="InterPro" id="IPR051910">
    <property type="entry name" value="ComF/GntX_DNA_util-trans"/>
</dbReference>
<evidence type="ECO:0000313" key="4">
    <source>
        <dbReference type="Proteomes" id="UP000824109"/>
    </source>
</evidence>
<evidence type="ECO:0000259" key="2">
    <source>
        <dbReference type="Pfam" id="PF00156"/>
    </source>
</evidence>
<proteinExistence type="inferred from homology"/>
<dbReference type="AlphaFoldDB" id="A0A9D1SFM7"/>
<dbReference type="Pfam" id="PF00156">
    <property type="entry name" value="Pribosyltran"/>
    <property type="match status" value="1"/>
</dbReference>
<comment type="similarity">
    <text evidence="1">Belongs to the ComF/GntX family.</text>
</comment>
<dbReference type="SUPFAM" id="SSF53271">
    <property type="entry name" value="PRTase-like"/>
    <property type="match status" value="1"/>
</dbReference>
<dbReference type="InterPro" id="IPR029057">
    <property type="entry name" value="PRTase-like"/>
</dbReference>
<protein>
    <submittedName>
        <fullName evidence="3">ComF family protein</fullName>
    </submittedName>
</protein>
<comment type="caution">
    <text evidence="3">The sequence shown here is derived from an EMBL/GenBank/DDBJ whole genome shotgun (WGS) entry which is preliminary data.</text>
</comment>
<dbReference type="Proteomes" id="UP000824109">
    <property type="component" value="Unassembled WGS sequence"/>
</dbReference>
<reference evidence="3" key="2">
    <citation type="journal article" date="2021" name="PeerJ">
        <title>Extensive microbial diversity within the chicken gut microbiome revealed by metagenomics and culture.</title>
        <authorList>
            <person name="Gilroy R."/>
            <person name="Ravi A."/>
            <person name="Getino M."/>
            <person name="Pursley I."/>
            <person name="Horton D.L."/>
            <person name="Alikhan N.F."/>
            <person name="Baker D."/>
            <person name="Gharbi K."/>
            <person name="Hall N."/>
            <person name="Watson M."/>
            <person name="Adriaenssens E.M."/>
            <person name="Foster-Nyarko E."/>
            <person name="Jarju S."/>
            <person name="Secka A."/>
            <person name="Antonio M."/>
            <person name="Oren A."/>
            <person name="Chaudhuri R.R."/>
            <person name="La Ragione R."/>
            <person name="Hildebrand F."/>
            <person name="Pallen M.J."/>
        </authorList>
    </citation>
    <scope>NUCLEOTIDE SEQUENCE</scope>
    <source>
        <strain evidence="3">USAMLcec3-3695</strain>
    </source>
</reference>